<proteinExistence type="predicted"/>
<dbReference type="InterPro" id="IPR036779">
    <property type="entry name" value="LysM_dom_sf"/>
</dbReference>
<keyword evidence="3 6" id="KW-0378">Hydrolase</keyword>
<dbReference type="eggNOG" id="COG1388">
    <property type="taxonomic scope" value="Bacteria"/>
</dbReference>
<sequence>MILCIFARKRQDMRKTFILLTIYLFSLGMSAQMKWNATYQTYINQYKDLAIEQMLKFNIPASITLAQGLFESRAGQSRLARLGNNHFGIKCHGWTGRTIIEDDDDNGECFRAYDNALQSFDDHSRFLSNNTRYSSLFRLQRTDYKAWARGLKACGYATNPVYADKLIGIIELYKLYQYDRASTFDRFMARHSATDVPAQKGGTLHPIYIYNRNYYLRARKGDTFRTIAEEVGISYRKIAKYNERDKHDALTEGEIVYLKKKQKRADKAFKRRPHRVKAGESMYSIAQQYGIRTKSLYKMNHLLPTYQIKVGDVLRVY</sequence>
<evidence type="ECO:0000256" key="4">
    <source>
        <dbReference type="ARBA" id="ARBA00032108"/>
    </source>
</evidence>
<evidence type="ECO:0000259" key="5">
    <source>
        <dbReference type="PROSITE" id="PS51782"/>
    </source>
</evidence>
<dbReference type="PANTHER" id="PTHR33308">
    <property type="entry name" value="PEPTIDOGLYCAN HYDROLASE FLGJ"/>
    <property type="match status" value="1"/>
</dbReference>
<dbReference type="AlphaFoldDB" id="E7RT93"/>
<dbReference type="GO" id="GO:0031640">
    <property type="term" value="P:killing of cells of another organism"/>
    <property type="evidence" value="ECO:0007669"/>
    <property type="project" value="UniProtKB-KW"/>
</dbReference>
<evidence type="ECO:0000256" key="3">
    <source>
        <dbReference type="ARBA" id="ARBA00022801"/>
    </source>
</evidence>
<dbReference type="PROSITE" id="PS51782">
    <property type="entry name" value="LYSM"/>
    <property type="match status" value="1"/>
</dbReference>
<dbReference type="InterPro" id="IPR018392">
    <property type="entry name" value="LysM"/>
</dbReference>
<dbReference type="Gene3D" id="3.10.350.10">
    <property type="entry name" value="LysM domain"/>
    <property type="match status" value="2"/>
</dbReference>
<accession>E7RT93</accession>
<evidence type="ECO:0000256" key="2">
    <source>
        <dbReference type="ARBA" id="ARBA00022638"/>
    </source>
</evidence>
<evidence type="ECO:0000256" key="1">
    <source>
        <dbReference type="ARBA" id="ARBA00022529"/>
    </source>
</evidence>
<dbReference type="SMART" id="SM00257">
    <property type="entry name" value="LysM"/>
    <property type="match status" value="2"/>
</dbReference>
<name>E7RT93_9BACT</name>
<dbReference type="Gene3D" id="1.10.530.10">
    <property type="match status" value="1"/>
</dbReference>
<keyword evidence="2" id="KW-0081">Bacteriolytic enzyme</keyword>
<dbReference type="InterPro" id="IPR002901">
    <property type="entry name" value="MGlyc_endo_b_GlcNAc-like_dom"/>
</dbReference>
<dbReference type="CDD" id="cd00118">
    <property type="entry name" value="LysM"/>
    <property type="match status" value="2"/>
</dbReference>
<dbReference type="GO" id="GO:0004040">
    <property type="term" value="F:amidase activity"/>
    <property type="evidence" value="ECO:0007669"/>
    <property type="project" value="InterPro"/>
</dbReference>
<dbReference type="Proteomes" id="UP000005580">
    <property type="component" value="Unassembled WGS sequence"/>
</dbReference>
<keyword evidence="1" id="KW-0929">Antimicrobial</keyword>
<evidence type="ECO:0000313" key="7">
    <source>
        <dbReference type="Proteomes" id="UP000005580"/>
    </source>
</evidence>
<dbReference type="Pfam" id="PF01476">
    <property type="entry name" value="LysM"/>
    <property type="match status" value="2"/>
</dbReference>
<organism evidence="6 7">
    <name type="scientific">Hoylesella oralis ATCC 33269</name>
    <dbReference type="NCBI Taxonomy" id="873533"/>
    <lineage>
        <taxon>Bacteria</taxon>
        <taxon>Pseudomonadati</taxon>
        <taxon>Bacteroidota</taxon>
        <taxon>Bacteroidia</taxon>
        <taxon>Bacteroidales</taxon>
        <taxon>Prevotellaceae</taxon>
        <taxon>Hoylesella</taxon>
    </lineage>
</organism>
<reference evidence="6" key="1">
    <citation type="submission" date="2011-01" db="EMBL/GenBank/DDBJ databases">
        <authorList>
            <person name="Muzny D."/>
            <person name="Qin X."/>
            <person name="Buhay C."/>
            <person name="Dugan-Rocha S."/>
            <person name="Ding Y."/>
            <person name="Chen G."/>
            <person name="Hawes A."/>
            <person name="Holder M."/>
            <person name="Jhangiani S."/>
            <person name="Johnson A."/>
            <person name="Khan Z."/>
            <person name="Li Z."/>
            <person name="Liu W."/>
            <person name="Liu X."/>
            <person name="Perez L."/>
            <person name="Shen H."/>
            <person name="Wang Q."/>
            <person name="Watt J."/>
            <person name="Xi L."/>
            <person name="Xin Y."/>
            <person name="Zhou J."/>
            <person name="Deng J."/>
            <person name="Jiang H."/>
            <person name="Liu Y."/>
            <person name="Qu J."/>
            <person name="Song X.-Z."/>
            <person name="Zhang L."/>
            <person name="Villasana D."/>
            <person name="Johnson A."/>
            <person name="Liu J."/>
            <person name="Liyanage D."/>
            <person name="Lorensuhewa L."/>
            <person name="Robinson T."/>
            <person name="Song A."/>
            <person name="Song B.-B."/>
            <person name="Dinh H."/>
            <person name="Thornton R."/>
            <person name="Coyle M."/>
            <person name="Francisco L."/>
            <person name="Jackson L."/>
            <person name="Javaid M."/>
            <person name="Korchina V."/>
            <person name="Kovar C."/>
            <person name="Mata R."/>
            <person name="Mathew T."/>
            <person name="Ngo R."/>
            <person name="Nguyen L."/>
            <person name="Nguyen N."/>
            <person name="Okwuonu G."/>
            <person name="Ongeri F."/>
            <person name="Pham C."/>
            <person name="Simmons D."/>
            <person name="Wilczek-Boney K."/>
            <person name="Hale W."/>
            <person name="Jakkamsetti A."/>
            <person name="Pham P."/>
            <person name="Ruth R."/>
            <person name="San Lucas F."/>
            <person name="Warren J."/>
            <person name="Zhang J."/>
            <person name="Zhao Z."/>
            <person name="Zhou C."/>
            <person name="Zhu D."/>
            <person name="Lee S."/>
            <person name="Bess C."/>
            <person name="Blankenburg K."/>
            <person name="Forbes L."/>
            <person name="Fu Q."/>
            <person name="Gubbala S."/>
            <person name="Hirani K."/>
            <person name="Jayaseelan J.C."/>
            <person name="Lara F."/>
            <person name="Munidasa M."/>
            <person name="Palculict T."/>
            <person name="Patil S."/>
            <person name="Pu L.-L."/>
            <person name="Saada N."/>
            <person name="Tang L."/>
            <person name="Weissenberger G."/>
            <person name="Zhu Y."/>
            <person name="Hemphill L."/>
            <person name="Shang Y."/>
            <person name="Youmans B."/>
            <person name="Ayvaz T."/>
            <person name="Ross M."/>
            <person name="Santibanez J."/>
            <person name="Aqrawi P."/>
            <person name="Gross S."/>
            <person name="Joshi V."/>
            <person name="Fowler G."/>
            <person name="Nazareth L."/>
            <person name="Reid J."/>
            <person name="Worley K."/>
            <person name="Petrosino J."/>
            <person name="Highlander S."/>
            <person name="Gibbs R."/>
        </authorList>
    </citation>
    <scope>NUCLEOTIDE SEQUENCE [LARGE SCALE GENOMIC DNA]</scope>
    <source>
        <strain evidence="6">ATCC 33269</strain>
    </source>
</reference>
<dbReference type="PANTHER" id="PTHR33308:SF9">
    <property type="entry name" value="PEPTIDOGLYCAN HYDROLASE FLGJ"/>
    <property type="match status" value="1"/>
</dbReference>
<dbReference type="HOGENOM" id="CLU_013771_1_1_10"/>
<dbReference type="STRING" id="28134.SAMN05444288_1201"/>
<dbReference type="InterPro" id="IPR051056">
    <property type="entry name" value="Glycosyl_Hydrolase_73"/>
</dbReference>
<feature type="domain" description="LysM" evidence="5">
    <location>
        <begin position="272"/>
        <end position="316"/>
    </location>
</feature>
<evidence type="ECO:0000313" key="6">
    <source>
        <dbReference type="EMBL" id="EFZ35899.1"/>
    </source>
</evidence>
<keyword evidence="7" id="KW-1185">Reference proteome</keyword>
<protein>
    <recommendedName>
        <fullName evidence="4">Peptidoglycan hydrolase</fullName>
    </recommendedName>
</protein>
<dbReference type="EMBL" id="AEPE02000006">
    <property type="protein sequence ID" value="EFZ35899.1"/>
    <property type="molecule type" value="Genomic_DNA"/>
</dbReference>
<comment type="caution">
    <text evidence="6">The sequence shown here is derived from an EMBL/GenBank/DDBJ whole genome shotgun (WGS) entry which is preliminary data.</text>
</comment>
<gene>
    <name evidence="6" type="ORF">HMPREF0663_11966</name>
</gene>
<dbReference type="SUPFAM" id="SSF54106">
    <property type="entry name" value="LysM domain"/>
    <property type="match status" value="2"/>
</dbReference>
<dbReference type="eggNOG" id="COG1705">
    <property type="taxonomic scope" value="Bacteria"/>
</dbReference>
<dbReference type="Pfam" id="PF01832">
    <property type="entry name" value="Glucosaminidase"/>
    <property type="match status" value="1"/>
</dbReference>
<dbReference type="SMART" id="SM00047">
    <property type="entry name" value="LYZ2"/>
    <property type="match status" value="1"/>
</dbReference>
<dbReference type="GO" id="GO:0042742">
    <property type="term" value="P:defense response to bacterium"/>
    <property type="evidence" value="ECO:0007669"/>
    <property type="project" value="UniProtKB-KW"/>
</dbReference>